<dbReference type="RefSeq" id="WP_068204295.1">
    <property type="nucleotide sequence ID" value="NZ_CP014209.1"/>
</dbReference>
<feature type="coiled-coil region" evidence="1">
    <location>
        <begin position="347"/>
        <end position="384"/>
    </location>
</feature>
<proteinExistence type="predicted"/>
<dbReference type="AlphaFoldDB" id="A0A168G0T6"/>
<dbReference type="STRING" id="1300344.I598_3351"/>
<evidence type="ECO:0000313" key="3">
    <source>
        <dbReference type="Proteomes" id="UP000076794"/>
    </source>
</evidence>
<name>A0A168G0T6_9MICO</name>
<keyword evidence="3" id="KW-1185">Reference proteome</keyword>
<accession>A0A168G0T6</accession>
<dbReference type="EMBL" id="CP014209">
    <property type="protein sequence ID" value="ANC32860.1"/>
    <property type="molecule type" value="Genomic_DNA"/>
</dbReference>
<dbReference type="KEGG" id="ido:I598_3351"/>
<gene>
    <name evidence="2" type="ORF">I598_3351</name>
</gene>
<protein>
    <recommendedName>
        <fullName evidence="4">Sulfotransferase family protein</fullName>
    </recommendedName>
</protein>
<evidence type="ECO:0000256" key="1">
    <source>
        <dbReference type="SAM" id="Coils"/>
    </source>
</evidence>
<evidence type="ECO:0000313" key="2">
    <source>
        <dbReference type="EMBL" id="ANC32860.1"/>
    </source>
</evidence>
<dbReference type="Gene3D" id="3.40.50.300">
    <property type="entry name" value="P-loop containing nucleotide triphosphate hydrolases"/>
    <property type="match status" value="1"/>
</dbReference>
<dbReference type="Proteomes" id="UP000076794">
    <property type="component" value="Chromosome"/>
</dbReference>
<evidence type="ECO:0008006" key="4">
    <source>
        <dbReference type="Google" id="ProtNLM"/>
    </source>
</evidence>
<sequence length="405" mass="45050">MSTSVDRPGTLELPERALLFHIGLMKTGTTSLQNAASALRPELLAQGVRYPGRNVNHRSAVNDFMGHSWGWGTQPVAGAWAKLRREIDRDTDNRIWVCHEFGANADDATAARWHEELGERAHVVVTLRSYGSLLPSVWQQTTKEGDLWPFETWLAGMLADSPPEDLRPFTDRHDQGRVVTRWAEAFGPENVTVVVVDKSTPTVLFDAFESMLGLAPGLLGTARLDGKASNRGMSVEEAEFHRVLNLTLREQLTWLEYCKWFRDTASTSLLRRRAPGPHDTRLVLPTWAAERAHERSLGHVEQIRASGVRVVGDLGLLTARVPSQDDPAMTAAVVPIDAAAEALLGVMRQGRRDEARLEAARAELEQVRAELDALKKKKARTVEKASGRELAHELGARVSRRLHRD</sequence>
<keyword evidence="1" id="KW-0175">Coiled coil</keyword>
<dbReference type="PATRIC" id="fig|1300344.3.peg.3372"/>
<dbReference type="InterPro" id="IPR027417">
    <property type="entry name" value="P-loop_NTPase"/>
</dbReference>
<reference evidence="2 3" key="1">
    <citation type="submission" date="2016-01" db="EMBL/GenBank/DDBJ databases">
        <title>Complete genome sequence of a soil Actinobacterium, Isoptericola dokdonensis DS-3.</title>
        <authorList>
            <person name="Kwon S.-K."/>
            <person name="Kim J.F."/>
        </authorList>
    </citation>
    <scope>NUCLEOTIDE SEQUENCE [LARGE SCALE GENOMIC DNA]</scope>
    <source>
        <strain evidence="2 3">DS-3</strain>
    </source>
</reference>
<dbReference type="SUPFAM" id="SSF52540">
    <property type="entry name" value="P-loop containing nucleoside triphosphate hydrolases"/>
    <property type="match status" value="1"/>
</dbReference>
<dbReference type="OrthoDB" id="5144031at2"/>
<organism evidence="2 3">
    <name type="scientific">Isoptericola dokdonensis DS-3</name>
    <dbReference type="NCBI Taxonomy" id="1300344"/>
    <lineage>
        <taxon>Bacteria</taxon>
        <taxon>Bacillati</taxon>
        <taxon>Actinomycetota</taxon>
        <taxon>Actinomycetes</taxon>
        <taxon>Micrococcales</taxon>
        <taxon>Promicromonosporaceae</taxon>
        <taxon>Isoptericola</taxon>
    </lineage>
</organism>